<comment type="caution">
    <text evidence="1">The sequence shown here is derived from an EMBL/GenBank/DDBJ whole genome shotgun (WGS) entry which is preliminary data.</text>
</comment>
<dbReference type="AlphaFoldDB" id="A0AB36G294"/>
<evidence type="ECO:0000313" key="2">
    <source>
        <dbReference type="Proteomes" id="UP000095392"/>
    </source>
</evidence>
<proteinExistence type="predicted"/>
<protein>
    <submittedName>
        <fullName evidence="1">Uncharacterized protein</fullName>
    </submittedName>
</protein>
<accession>A0AB36G294</accession>
<gene>
    <name evidence="1" type="ORF">BFV95_0343</name>
</gene>
<dbReference type="EMBL" id="MIPY01000008">
    <property type="protein sequence ID" value="OES34186.1"/>
    <property type="molecule type" value="Genomic_DNA"/>
</dbReference>
<sequence>MDKSTLLKRTGLNVSFFAASQIVVGYNLFDHNFSIDRKVGSWVLAILLTSTKR</sequence>
<evidence type="ECO:0000313" key="1">
    <source>
        <dbReference type="EMBL" id="OES34186.1"/>
    </source>
</evidence>
<reference evidence="1 2" key="1">
    <citation type="submission" date="2016-09" db="EMBL/GenBank/DDBJ databases">
        <title>Draft Genome Sequence of four Alteromonas macleodii strains isolated from copper coupons and grown long-term at elevated copper levels.</title>
        <authorList>
            <person name="Cusick K."/>
            <person name="Dale J."/>
            <person name="Little B."/>
            <person name="Biffinger J."/>
        </authorList>
    </citation>
    <scope>NUCLEOTIDE SEQUENCE [LARGE SCALE GENOMIC DNA]</scope>
    <source>
        <strain evidence="1 2">KCP01</strain>
    </source>
</reference>
<name>A0AB36G294_ALTMA</name>
<organism evidence="1 2">
    <name type="scientific">Alteromonas macleodii</name>
    <name type="common">Pseudoalteromonas macleodii</name>
    <dbReference type="NCBI Taxonomy" id="28108"/>
    <lineage>
        <taxon>Bacteria</taxon>
        <taxon>Pseudomonadati</taxon>
        <taxon>Pseudomonadota</taxon>
        <taxon>Gammaproteobacteria</taxon>
        <taxon>Alteromonadales</taxon>
        <taxon>Alteromonadaceae</taxon>
        <taxon>Alteromonas/Salinimonas group</taxon>
        <taxon>Alteromonas</taxon>
    </lineage>
</organism>
<dbReference type="Proteomes" id="UP000095392">
    <property type="component" value="Unassembled WGS sequence"/>
</dbReference>
<keyword evidence="2" id="KW-1185">Reference proteome</keyword>